<dbReference type="NCBIfam" id="TIGR01498">
    <property type="entry name" value="folK"/>
    <property type="match status" value="1"/>
</dbReference>
<dbReference type="GO" id="GO:0003848">
    <property type="term" value="F:2-amino-4-hydroxy-6-hydroxymethyldihydropteridine diphosphokinase activity"/>
    <property type="evidence" value="ECO:0007669"/>
    <property type="project" value="UniProtKB-EC"/>
</dbReference>
<dbReference type="RefSeq" id="WP_101895365.1">
    <property type="nucleotide sequence ID" value="NZ_CP022684.1"/>
</dbReference>
<organism evidence="9 10">
    <name type="scientific">Ketobacter alkanivorans</name>
    <dbReference type="NCBI Taxonomy" id="1917421"/>
    <lineage>
        <taxon>Bacteria</taxon>
        <taxon>Pseudomonadati</taxon>
        <taxon>Pseudomonadota</taxon>
        <taxon>Gammaproteobacteria</taxon>
        <taxon>Pseudomonadales</taxon>
        <taxon>Ketobacteraceae</taxon>
        <taxon>Ketobacter</taxon>
    </lineage>
</organism>
<evidence type="ECO:0000256" key="7">
    <source>
        <dbReference type="ARBA" id="ARBA00022909"/>
    </source>
</evidence>
<evidence type="ECO:0000259" key="8">
    <source>
        <dbReference type="Pfam" id="PF01288"/>
    </source>
</evidence>
<dbReference type="PANTHER" id="PTHR43071:SF2">
    <property type="entry name" value="2-AMINO-4-HYDROXY-6-HYDROXYMETHYLDIHYDROPTERIDINE PYROPHOSPHOKINASE"/>
    <property type="match status" value="1"/>
</dbReference>
<proteinExistence type="predicted"/>
<dbReference type="Proteomes" id="UP000235116">
    <property type="component" value="Chromosome"/>
</dbReference>
<dbReference type="GO" id="GO:0046654">
    <property type="term" value="P:tetrahydrofolate biosynthetic process"/>
    <property type="evidence" value="ECO:0007669"/>
    <property type="project" value="UniProtKB-UniPathway"/>
</dbReference>
<accession>A0A2K9LP16</accession>
<protein>
    <recommendedName>
        <fullName evidence="2">2-amino-4-hydroxy-6-hydroxymethyldihydropteridine diphosphokinase</fullName>
        <ecNumber evidence="2">2.7.6.3</ecNumber>
    </recommendedName>
</protein>
<dbReference type="InterPro" id="IPR035907">
    <property type="entry name" value="Hppk_sf"/>
</dbReference>
<feature type="domain" description="7,8-dihydro-6-hydroxymethylpterin-pyrophosphokinase" evidence="8">
    <location>
        <begin position="5"/>
        <end position="129"/>
    </location>
</feature>
<dbReference type="GO" id="GO:0005524">
    <property type="term" value="F:ATP binding"/>
    <property type="evidence" value="ECO:0007669"/>
    <property type="project" value="UniProtKB-KW"/>
</dbReference>
<sequence length="161" mass="17952">MARVYLSLGSNIDRERHIRAALDALAHSFGELAVSPVYESEAVGFDGDHFYNLVVGVDTNLSVGELQRLIKEIEDENGRERSGPKFSARTLDIDILTYDDCVGDVDGVSLPRAEIVKNAFVLLPLVDVAGEELHPQLQVTYSQLWAEYDKTKQALWQVSLF</sequence>
<evidence type="ECO:0000256" key="3">
    <source>
        <dbReference type="ARBA" id="ARBA00022679"/>
    </source>
</evidence>
<dbReference type="CDD" id="cd00483">
    <property type="entry name" value="HPPK"/>
    <property type="match status" value="1"/>
</dbReference>
<name>A0A2K9LP16_9GAMM</name>
<evidence type="ECO:0000256" key="1">
    <source>
        <dbReference type="ARBA" id="ARBA00005051"/>
    </source>
</evidence>
<evidence type="ECO:0000256" key="2">
    <source>
        <dbReference type="ARBA" id="ARBA00013253"/>
    </source>
</evidence>
<keyword evidence="4" id="KW-0547">Nucleotide-binding</keyword>
<dbReference type="InterPro" id="IPR000550">
    <property type="entry name" value="Hppk"/>
</dbReference>
<dbReference type="EMBL" id="CP022684">
    <property type="protein sequence ID" value="AUM13990.1"/>
    <property type="molecule type" value="Genomic_DNA"/>
</dbReference>
<dbReference type="OrthoDB" id="9790168at2"/>
<dbReference type="AlphaFoldDB" id="A0A2K9LP16"/>
<dbReference type="Pfam" id="PF01288">
    <property type="entry name" value="HPPK"/>
    <property type="match status" value="1"/>
</dbReference>
<comment type="pathway">
    <text evidence="1">Cofactor biosynthesis; tetrahydrofolate biosynthesis; 2-amino-4-hydroxy-6-hydroxymethyl-7,8-dihydropteridine diphosphate from 7,8-dihydroneopterin triphosphate: step 4/4.</text>
</comment>
<dbReference type="GO" id="GO:0046656">
    <property type="term" value="P:folic acid biosynthetic process"/>
    <property type="evidence" value="ECO:0007669"/>
    <property type="project" value="UniProtKB-KW"/>
</dbReference>
<dbReference type="PANTHER" id="PTHR43071">
    <property type="entry name" value="2-AMINO-4-HYDROXY-6-HYDROXYMETHYLDIHYDROPTERIDINE PYROPHOSPHOKINASE"/>
    <property type="match status" value="1"/>
</dbReference>
<evidence type="ECO:0000313" key="10">
    <source>
        <dbReference type="Proteomes" id="UP000235116"/>
    </source>
</evidence>
<keyword evidence="5 9" id="KW-0418">Kinase</keyword>
<dbReference type="UniPathway" id="UPA00077">
    <property type="reaction ID" value="UER00155"/>
</dbReference>
<evidence type="ECO:0000256" key="5">
    <source>
        <dbReference type="ARBA" id="ARBA00022777"/>
    </source>
</evidence>
<dbReference type="Gene3D" id="3.30.70.560">
    <property type="entry name" value="7,8-Dihydro-6-hydroxymethylpterin-pyrophosphokinase HPPK"/>
    <property type="match status" value="1"/>
</dbReference>
<dbReference type="KEGG" id="kak:Kalk_16820"/>
<evidence type="ECO:0000313" key="9">
    <source>
        <dbReference type="EMBL" id="AUM13990.1"/>
    </source>
</evidence>
<keyword evidence="10" id="KW-1185">Reference proteome</keyword>
<dbReference type="SUPFAM" id="SSF55083">
    <property type="entry name" value="6-hydroxymethyl-7,8-dihydropterin pyrophosphokinase, HPPK"/>
    <property type="match status" value="1"/>
</dbReference>
<reference evidence="10" key="1">
    <citation type="submission" date="2017-08" db="EMBL/GenBank/DDBJ databases">
        <title>Direct submision.</title>
        <authorList>
            <person name="Kim S.-J."/>
            <person name="Rhee S.-K."/>
        </authorList>
    </citation>
    <scope>NUCLEOTIDE SEQUENCE [LARGE SCALE GENOMIC DNA]</scope>
    <source>
        <strain evidence="10">GI5</strain>
    </source>
</reference>
<keyword evidence="6" id="KW-0067">ATP-binding</keyword>
<keyword evidence="3" id="KW-0808">Transferase</keyword>
<dbReference type="GO" id="GO:0016301">
    <property type="term" value="F:kinase activity"/>
    <property type="evidence" value="ECO:0007669"/>
    <property type="project" value="UniProtKB-KW"/>
</dbReference>
<gene>
    <name evidence="9" type="primary">folK</name>
    <name evidence="9" type="ORF">Kalk_16820</name>
</gene>
<evidence type="ECO:0000256" key="6">
    <source>
        <dbReference type="ARBA" id="ARBA00022840"/>
    </source>
</evidence>
<dbReference type="EC" id="2.7.6.3" evidence="2"/>
<keyword evidence="7" id="KW-0289">Folate biosynthesis</keyword>
<evidence type="ECO:0000256" key="4">
    <source>
        <dbReference type="ARBA" id="ARBA00022741"/>
    </source>
</evidence>